<evidence type="ECO:0000313" key="7">
    <source>
        <dbReference type="EMBL" id="CAH0388909.1"/>
    </source>
</evidence>
<dbReference type="PANTHER" id="PTHR13137:SF6">
    <property type="entry name" value="SUCCINATE DEHYDROGENASE ASSEMBLY FACTOR 3, MITOCHONDRIAL"/>
    <property type="match status" value="1"/>
</dbReference>
<keyword evidence="3" id="KW-0809">Transit peptide</keyword>
<dbReference type="PANTHER" id="PTHR13137">
    <property type="entry name" value="DC11 ACN9 HOMOLOG"/>
    <property type="match status" value="1"/>
</dbReference>
<evidence type="ECO:0000256" key="6">
    <source>
        <dbReference type="RuleBase" id="RU368039"/>
    </source>
</evidence>
<dbReference type="EMBL" id="OU963865">
    <property type="protein sequence ID" value="CAH0388909.1"/>
    <property type="molecule type" value="Genomic_DNA"/>
</dbReference>
<comment type="similarity">
    <text evidence="2 6">Belongs to the complex I LYR family. SDHAF3 subfamily.</text>
</comment>
<keyword evidence="8" id="KW-1185">Reference proteome</keyword>
<dbReference type="InterPro" id="IPR008381">
    <property type="entry name" value="SDHAF3/Sdh7"/>
</dbReference>
<dbReference type="CDD" id="cd20270">
    <property type="entry name" value="Complex1_LYR_SDHAF3_LYRM10"/>
    <property type="match status" value="1"/>
</dbReference>
<evidence type="ECO:0000256" key="5">
    <source>
        <dbReference type="ARBA" id="ARBA00023186"/>
    </source>
</evidence>
<proteinExistence type="inferred from homology"/>
<evidence type="ECO:0000313" key="8">
    <source>
        <dbReference type="Proteomes" id="UP001152759"/>
    </source>
</evidence>
<accession>A0A9P0F4Q9</accession>
<evidence type="ECO:0000256" key="1">
    <source>
        <dbReference type="ARBA" id="ARBA00004305"/>
    </source>
</evidence>
<evidence type="ECO:0000256" key="3">
    <source>
        <dbReference type="ARBA" id="ARBA00022946"/>
    </source>
</evidence>
<protein>
    <recommendedName>
        <fullName evidence="6">Succinate dehydrogenase assembly factor 3</fullName>
        <shortName evidence="6">SDH assembly factor 3</shortName>
        <shortName evidence="6">SDHAF3</shortName>
    </recommendedName>
</protein>
<dbReference type="GO" id="GO:0005758">
    <property type="term" value="C:mitochondrial intermembrane space"/>
    <property type="evidence" value="ECO:0007669"/>
    <property type="project" value="TreeGrafter"/>
</dbReference>
<dbReference type="Proteomes" id="UP001152759">
    <property type="component" value="Chromosome 4"/>
</dbReference>
<keyword evidence="5 6" id="KW-0143">Chaperone</keyword>
<dbReference type="GO" id="GO:0005759">
    <property type="term" value="C:mitochondrial matrix"/>
    <property type="evidence" value="ECO:0007669"/>
    <property type="project" value="UniProtKB-SubCell"/>
</dbReference>
<comment type="subunit">
    <text evidence="6">Interacts with the iron-sulfur protein subunit within the SDH catalytic dimer.</text>
</comment>
<comment type="subcellular location">
    <subcellularLocation>
        <location evidence="1 6">Mitochondrion matrix</location>
    </subcellularLocation>
</comment>
<evidence type="ECO:0000256" key="2">
    <source>
        <dbReference type="ARBA" id="ARBA00006020"/>
    </source>
</evidence>
<dbReference type="Pfam" id="PF13233">
    <property type="entry name" value="Complex1_LYR_2"/>
    <property type="match status" value="1"/>
</dbReference>
<reference evidence="7" key="1">
    <citation type="submission" date="2021-12" db="EMBL/GenBank/DDBJ databases">
        <authorList>
            <person name="King R."/>
        </authorList>
    </citation>
    <scope>NUCLEOTIDE SEQUENCE</scope>
</reference>
<dbReference type="AlphaFoldDB" id="A0A9P0F4Q9"/>
<comment type="function">
    <text evidence="6">Plays an essential role in the assembly of succinate dehydrogenase (SDH), an enzyme complex (also referred to as respiratory complex II) that is a component of both the tricarboxylic acid (TCA) cycle and the mitochondrial electron transport chain, and which couples the oxidation of succinate to fumarate with the reduction of ubiquinone (coenzyme Q) to ubiquinol. Promotes maturation of the iron-sulfur protein subunit of the SDH catalytic dimer, protecting it from the deleterious effects of oxidants. May act together with SDHAF1.</text>
</comment>
<name>A0A9P0F4Q9_BEMTA</name>
<dbReference type="GO" id="GO:0006105">
    <property type="term" value="P:succinate metabolic process"/>
    <property type="evidence" value="ECO:0007669"/>
    <property type="project" value="TreeGrafter"/>
</dbReference>
<dbReference type="OrthoDB" id="278329at2759"/>
<keyword evidence="4 6" id="KW-0496">Mitochondrion</keyword>
<dbReference type="KEGG" id="btab:109031555"/>
<dbReference type="GO" id="GO:0034553">
    <property type="term" value="P:mitochondrial respiratory chain complex II assembly"/>
    <property type="evidence" value="ECO:0007669"/>
    <property type="project" value="UniProtKB-UniRule"/>
</dbReference>
<gene>
    <name evidence="7" type="ORF">BEMITA_LOCUS7793</name>
</gene>
<organism evidence="7 8">
    <name type="scientific">Bemisia tabaci</name>
    <name type="common">Sweetpotato whitefly</name>
    <name type="synonym">Aleurodes tabaci</name>
    <dbReference type="NCBI Taxonomy" id="7038"/>
    <lineage>
        <taxon>Eukaryota</taxon>
        <taxon>Metazoa</taxon>
        <taxon>Ecdysozoa</taxon>
        <taxon>Arthropoda</taxon>
        <taxon>Hexapoda</taxon>
        <taxon>Insecta</taxon>
        <taxon>Pterygota</taxon>
        <taxon>Neoptera</taxon>
        <taxon>Paraneoptera</taxon>
        <taxon>Hemiptera</taxon>
        <taxon>Sternorrhyncha</taxon>
        <taxon>Aleyrodoidea</taxon>
        <taxon>Aleyrodidae</taxon>
        <taxon>Aleyrodinae</taxon>
        <taxon>Bemisia</taxon>
    </lineage>
</organism>
<sequence>MSNPAGHLKSVRVLYKTILRLHRGLPEELQSLGHQYVRDEFKRHKTCNPAEAAVFMQEWRNYAVTLAEQLGVRGPKTASKFGRDLEEQALDKFRDDQIAQLYELMLAAKNIESEEDKKS</sequence>
<evidence type="ECO:0000256" key="4">
    <source>
        <dbReference type="ARBA" id="ARBA00023128"/>
    </source>
</evidence>